<sequence length="68" mass="7348">MCHVNNFLKVSQCGESLHGSVPAHNILGGTVTGDLRGNRASSRVRAWAELTLSPPVRRLVQADSNRLP</sequence>
<reference evidence="1" key="1">
    <citation type="journal article" date="2023" name="Science">
        <title>Genome structures resolve the early diversification of teleost fishes.</title>
        <authorList>
            <person name="Parey E."/>
            <person name="Louis A."/>
            <person name="Montfort J."/>
            <person name="Bouchez O."/>
            <person name="Roques C."/>
            <person name="Iampietro C."/>
            <person name="Lluch J."/>
            <person name="Castinel A."/>
            <person name="Donnadieu C."/>
            <person name="Desvignes T."/>
            <person name="Floi Bucao C."/>
            <person name="Jouanno E."/>
            <person name="Wen M."/>
            <person name="Mejri S."/>
            <person name="Dirks R."/>
            <person name="Jansen H."/>
            <person name="Henkel C."/>
            <person name="Chen W.J."/>
            <person name="Zahm M."/>
            <person name="Cabau C."/>
            <person name="Klopp C."/>
            <person name="Thompson A.W."/>
            <person name="Robinson-Rechavi M."/>
            <person name="Braasch I."/>
            <person name="Lecointre G."/>
            <person name="Bobe J."/>
            <person name="Postlethwait J.H."/>
            <person name="Berthelot C."/>
            <person name="Roest Crollius H."/>
            <person name="Guiguen Y."/>
        </authorList>
    </citation>
    <scope>NUCLEOTIDE SEQUENCE</scope>
    <source>
        <strain evidence="1">WJC10195</strain>
    </source>
</reference>
<proteinExistence type="predicted"/>
<protein>
    <submittedName>
        <fullName evidence="1">Uncharacterized protein</fullName>
    </submittedName>
</protein>
<evidence type="ECO:0000313" key="2">
    <source>
        <dbReference type="Proteomes" id="UP001152622"/>
    </source>
</evidence>
<accession>A0A9Q1G137</accession>
<name>A0A9Q1G137_SYNKA</name>
<organism evidence="1 2">
    <name type="scientific">Synaphobranchus kaupii</name>
    <name type="common">Kaup's arrowtooth eel</name>
    <dbReference type="NCBI Taxonomy" id="118154"/>
    <lineage>
        <taxon>Eukaryota</taxon>
        <taxon>Metazoa</taxon>
        <taxon>Chordata</taxon>
        <taxon>Craniata</taxon>
        <taxon>Vertebrata</taxon>
        <taxon>Euteleostomi</taxon>
        <taxon>Actinopterygii</taxon>
        <taxon>Neopterygii</taxon>
        <taxon>Teleostei</taxon>
        <taxon>Anguilliformes</taxon>
        <taxon>Synaphobranchidae</taxon>
        <taxon>Synaphobranchus</taxon>
    </lineage>
</organism>
<keyword evidence="2" id="KW-1185">Reference proteome</keyword>
<dbReference type="EMBL" id="JAINUF010000003">
    <property type="protein sequence ID" value="KAJ8371411.1"/>
    <property type="molecule type" value="Genomic_DNA"/>
</dbReference>
<comment type="caution">
    <text evidence="1">The sequence shown here is derived from an EMBL/GenBank/DDBJ whole genome shotgun (WGS) entry which is preliminary data.</text>
</comment>
<dbReference type="Proteomes" id="UP001152622">
    <property type="component" value="Chromosome 3"/>
</dbReference>
<evidence type="ECO:0000313" key="1">
    <source>
        <dbReference type="EMBL" id="KAJ8371411.1"/>
    </source>
</evidence>
<gene>
    <name evidence="1" type="ORF">SKAU_G00114390</name>
</gene>
<dbReference type="AlphaFoldDB" id="A0A9Q1G137"/>